<sequence length="481" mass="51782">MPAPAECVGEVPVTRRPGHRALGVGGGAAALAAILALAAPAALADTPPDSSRNVEPLADAARLPAIEAERQQLFAAMLRDPANLDLAFRYASLSAQAGDLEGAIATLERMLIFAPGLPRLQLELGVLYYRLGAYDTASTYFDAALAAPNVPEEVRTRVESYRVAIAERNEVDRFSGSVSVGVRYQTNANAAPETRLVRTTLLADPLLLDENALGQDDVNGYVSTNLHYSHDLGAQGDRLEANLQAYGALYTDETDINTGFAELTVGPTFNLERISLEDTTLSLYGIAGGLVLKDDPYLVSGGVGAALNKVFGTGTRTYLGTEYRREGFQDSDLRPNASDRTGDRYRLFAGVSQDVTARLSVFAGLNGERRAADADFLSYTEGGITAGARLGFRSPFPTQDEPWVFGLTGGYIKRGYDDPDLIFSLTKEEEDDESFVEGSLTVPVAADWAVQTTVGYRNVSSNYDLRNYDNVSTSLGVVWRF</sequence>
<dbReference type="EMBL" id="VZDO01000001">
    <property type="protein sequence ID" value="KAB0682935.1"/>
    <property type="molecule type" value="Genomic_DNA"/>
</dbReference>
<keyword evidence="1" id="KW-1133">Transmembrane helix</keyword>
<dbReference type="SUPFAM" id="SSF103515">
    <property type="entry name" value="Autotransporter"/>
    <property type="match status" value="1"/>
</dbReference>
<dbReference type="InterPro" id="IPR006311">
    <property type="entry name" value="TAT_signal"/>
</dbReference>
<proteinExistence type="predicted"/>
<dbReference type="Proteomes" id="UP000432089">
    <property type="component" value="Unassembled WGS sequence"/>
</dbReference>
<comment type="caution">
    <text evidence="2">The sequence shown here is derived from an EMBL/GenBank/DDBJ whole genome shotgun (WGS) entry which is preliminary data.</text>
</comment>
<feature type="transmembrane region" description="Helical" evidence="1">
    <location>
        <begin position="21"/>
        <end position="43"/>
    </location>
</feature>
<dbReference type="PROSITE" id="PS51318">
    <property type="entry name" value="TAT"/>
    <property type="match status" value="1"/>
</dbReference>
<dbReference type="AlphaFoldDB" id="A0A7V7TY87"/>
<dbReference type="SUPFAM" id="SSF48452">
    <property type="entry name" value="TPR-like"/>
    <property type="match status" value="1"/>
</dbReference>
<gene>
    <name evidence="2" type="ORF">F6X38_02310</name>
</gene>
<dbReference type="InterPro" id="IPR011990">
    <property type="entry name" value="TPR-like_helical_dom_sf"/>
</dbReference>
<reference evidence="2 3" key="1">
    <citation type="submission" date="2019-09" db="EMBL/GenBank/DDBJ databases">
        <title>YIM 132180 draft genome.</title>
        <authorList>
            <person name="Zhang K."/>
        </authorList>
    </citation>
    <scope>NUCLEOTIDE SEQUENCE [LARGE SCALE GENOMIC DNA]</scope>
    <source>
        <strain evidence="2 3">YIM 132180</strain>
    </source>
</reference>
<keyword evidence="1" id="KW-0812">Transmembrane</keyword>
<evidence type="ECO:0000313" key="2">
    <source>
        <dbReference type="EMBL" id="KAB0682935.1"/>
    </source>
</evidence>
<dbReference type="Pfam" id="PF14559">
    <property type="entry name" value="TPR_19"/>
    <property type="match status" value="1"/>
</dbReference>
<dbReference type="InterPro" id="IPR036709">
    <property type="entry name" value="Autotransporte_beta_dom_sf"/>
</dbReference>
<protein>
    <submittedName>
        <fullName evidence="2">DUF560 domain-containing protein</fullName>
    </submittedName>
</protein>
<accession>A0A7V7TY87</accession>
<name>A0A7V7TY87_9HYPH</name>
<keyword evidence="3" id="KW-1185">Reference proteome</keyword>
<keyword evidence="1" id="KW-0472">Membrane</keyword>
<evidence type="ECO:0000256" key="1">
    <source>
        <dbReference type="SAM" id="Phobius"/>
    </source>
</evidence>
<dbReference type="RefSeq" id="WP_150967908.1">
    <property type="nucleotide sequence ID" value="NZ_VZDO01000001.1"/>
</dbReference>
<dbReference type="Gene3D" id="1.25.40.10">
    <property type="entry name" value="Tetratricopeptide repeat domain"/>
    <property type="match status" value="1"/>
</dbReference>
<evidence type="ECO:0000313" key="3">
    <source>
        <dbReference type="Proteomes" id="UP000432089"/>
    </source>
</evidence>
<organism evidence="2 3">
    <name type="scientific">Plantimonas leprariae</name>
    <dbReference type="NCBI Taxonomy" id="2615207"/>
    <lineage>
        <taxon>Bacteria</taxon>
        <taxon>Pseudomonadati</taxon>
        <taxon>Pseudomonadota</taxon>
        <taxon>Alphaproteobacteria</taxon>
        <taxon>Hyphomicrobiales</taxon>
        <taxon>Aurantimonadaceae</taxon>
        <taxon>Plantimonas</taxon>
    </lineage>
</organism>